<dbReference type="InterPro" id="IPR020556">
    <property type="entry name" value="Amidase_CS"/>
</dbReference>
<evidence type="ECO:0000313" key="8">
    <source>
        <dbReference type="EMBL" id="PWY84806.1"/>
    </source>
</evidence>
<evidence type="ECO:0000256" key="5">
    <source>
        <dbReference type="PIRSR" id="PIRSR001221-1"/>
    </source>
</evidence>
<evidence type="ECO:0000256" key="6">
    <source>
        <dbReference type="PIRSR" id="PIRSR001221-2"/>
    </source>
</evidence>
<organism evidence="8 9">
    <name type="scientific">Aspergillus heteromorphus CBS 117.55</name>
    <dbReference type="NCBI Taxonomy" id="1448321"/>
    <lineage>
        <taxon>Eukaryota</taxon>
        <taxon>Fungi</taxon>
        <taxon>Dikarya</taxon>
        <taxon>Ascomycota</taxon>
        <taxon>Pezizomycotina</taxon>
        <taxon>Eurotiomycetes</taxon>
        <taxon>Eurotiomycetidae</taxon>
        <taxon>Eurotiales</taxon>
        <taxon>Aspergillaceae</taxon>
        <taxon>Aspergillus</taxon>
        <taxon>Aspergillus subgen. Circumdati</taxon>
    </lineage>
</organism>
<dbReference type="OrthoDB" id="6428749at2759"/>
<dbReference type="InterPro" id="IPR023631">
    <property type="entry name" value="Amidase_dom"/>
</dbReference>
<comment type="catalytic activity">
    <reaction evidence="1">
        <text>a monocarboxylic acid amide + H2O = a monocarboxylate + NH4(+)</text>
        <dbReference type="Rhea" id="RHEA:12020"/>
        <dbReference type="ChEBI" id="CHEBI:15377"/>
        <dbReference type="ChEBI" id="CHEBI:28938"/>
        <dbReference type="ChEBI" id="CHEBI:35757"/>
        <dbReference type="ChEBI" id="CHEBI:83628"/>
        <dbReference type="EC" id="3.5.1.4"/>
    </reaction>
</comment>
<dbReference type="PANTHER" id="PTHR46072">
    <property type="entry name" value="AMIDASE-RELATED-RELATED"/>
    <property type="match status" value="1"/>
</dbReference>
<evidence type="ECO:0000313" key="9">
    <source>
        <dbReference type="Proteomes" id="UP000247233"/>
    </source>
</evidence>
<sequence length="536" mass="58036">MPSPTTWQEKAQQKRTTAAAKIPVEWLIPSSDLTRLQATYTNMLSIPEQTGLLTPLDIEITSTGSATALLSSLASQKYTAEEVTLAFCKRAAIAQQLVSCLTETFFFEALTRARALDAHLRTTGRTMGPLHGLPISLKDSFNIASIHTSLGLVAFLDRPPASQNSSLVTVLLAAGAVLYVKTNIPQTMMTCDSENHVFGRVLNPYRTNLTAGGSSGGEGALLALRGSILGVGTDVAGSIRIPALCCGGVGFKPSAGRVPYGGVAGSGRPGLVGGIPAVAGPMGHEVRDMELFMRTVCEARARAEDVDDGVVGMRWKLKIGWYREDASRPLHPNMARTMKRAVARLQGAGHTVVDITDLMPSMADANAMAWRLFSMDPDRTAEGHLRRSGEPPIASLKISYPVEESLPEPSLRELYDLNVRKDDIAARVRRLWLQNDLDVILAPGYQSCAVPHDTYGMPVYTVFFSLIDYPACVLPFGKADALQDLHEARDVDYVPAYKPEEVEGAPCHIQLVGRRMKDELLVQHAKVVEAVLRGGY</sequence>
<comment type="similarity">
    <text evidence="2">Belongs to the amidase family.</text>
</comment>
<reference evidence="8 9" key="1">
    <citation type="submission" date="2016-12" db="EMBL/GenBank/DDBJ databases">
        <title>The genomes of Aspergillus section Nigri reveals drivers in fungal speciation.</title>
        <authorList>
            <consortium name="DOE Joint Genome Institute"/>
            <person name="Vesth T.C."/>
            <person name="Nybo J."/>
            <person name="Theobald S."/>
            <person name="Brandl J."/>
            <person name="Frisvad J.C."/>
            <person name="Nielsen K.F."/>
            <person name="Lyhne E.K."/>
            <person name="Kogle M.E."/>
            <person name="Kuo A."/>
            <person name="Riley R."/>
            <person name="Clum A."/>
            <person name="Nolan M."/>
            <person name="Lipzen A."/>
            <person name="Salamov A."/>
            <person name="Henrissat B."/>
            <person name="Wiebenga A."/>
            <person name="De Vries R.P."/>
            <person name="Grigoriev I.V."/>
            <person name="Mortensen U.H."/>
            <person name="Andersen M.R."/>
            <person name="Baker S.E."/>
        </authorList>
    </citation>
    <scope>NUCLEOTIDE SEQUENCE [LARGE SCALE GENOMIC DNA]</scope>
    <source>
        <strain evidence="8 9">CBS 117.55</strain>
    </source>
</reference>
<dbReference type="InterPro" id="IPR036928">
    <property type="entry name" value="AS_sf"/>
</dbReference>
<feature type="active site" description="Acyl-ester intermediate" evidence="5">
    <location>
        <position position="238"/>
    </location>
</feature>
<accession>A0A317WE87</accession>
<feature type="binding site" evidence="6">
    <location>
        <position position="214"/>
    </location>
    <ligand>
        <name>substrate</name>
    </ligand>
</feature>
<feature type="binding site" evidence="6">
    <location>
        <position position="188"/>
    </location>
    <ligand>
        <name>substrate</name>
    </ligand>
</feature>
<dbReference type="PIRSF" id="PIRSF001221">
    <property type="entry name" value="Amidase_fungi"/>
    <property type="match status" value="1"/>
</dbReference>
<evidence type="ECO:0000256" key="1">
    <source>
        <dbReference type="ARBA" id="ARBA00001311"/>
    </source>
</evidence>
<feature type="binding site" evidence="6">
    <location>
        <begin position="235"/>
        <end position="238"/>
    </location>
    <ligand>
        <name>substrate</name>
    </ligand>
</feature>
<dbReference type="VEuPathDB" id="FungiDB:BO70DRAFT_386593"/>
<dbReference type="GeneID" id="37068074"/>
<dbReference type="EC" id="3.5.1.4" evidence="3"/>
<evidence type="ECO:0000256" key="3">
    <source>
        <dbReference type="ARBA" id="ARBA00012922"/>
    </source>
</evidence>
<dbReference type="GO" id="GO:0004040">
    <property type="term" value="F:amidase activity"/>
    <property type="evidence" value="ECO:0007669"/>
    <property type="project" value="UniProtKB-EC"/>
</dbReference>
<proteinExistence type="inferred from homology"/>
<dbReference type="AlphaFoldDB" id="A0A317WE87"/>
<keyword evidence="4" id="KW-0378">Hydrolase</keyword>
<feature type="domain" description="Amidase" evidence="7">
    <location>
        <begin position="82"/>
        <end position="521"/>
    </location>
</feature>
<dbReference type="SUPFAM" id="SSF75304">
    <property type="entry name" value="Amidase signature (AS) enzymes"/>
    <property type="match status" value="1"/>
</dbReference>
<dbReference type="Gene3D" id="3.90.1300.10">
    <property type="entry name" value="Amidase signature (AS) domain"/>
    <property type="match status" value="1"/>
</dbReference>
<evidence type="ECO:0000256" key="4">
    <source>
        <dbReference type="ARBA" id="ARBA00022801"/>
    </source>
</evidence>
<feature type="active site" description="Charge relay system" evidence="5">
    <location>
        <position position="138"/>
    </location>
</feature>
<dbReference type="Proteomes" id="UP000247233">
    <property type="component" value="Unassembled WGS sequence"/>
</dbReference>
<dbReference type="PANTHER" id="PTHR46072:SF5">
    <property type="entry name" value="GENERAL AMIDASE-C"/>
    <property type="match status" value="1"/>
</dbReference>
<protein>
    <recommendedName>
        <fullName evidence="3">amidase</fullName>
        <ecNumber evidence="3">3.5.1.4</ecNumber>
    </recommendedName>
</protein>
<dbReference type="Pfam" id="PF01425">
    <property type="entry name" value="Amidase"/>
    <property type="match status" value="1"/>
</dbReference>
<dbReference type="EMBL" id="MSFL01000009">
    <property type="protein sequence ID" value="PWY84806.1"/>
    <property type="molecule type" value="Genomic_DNA"/>
</dbReference>
<evidence type="ECO:0000259" key="7">
    <source>
        <dbReference type="Pfam" id="PF01425"/>
    </source>
</evidence>
<evidence type="ECO:0000256" key="2">
    <source>
        <dbReference type="ARBA" id="ARBA00009199"/>
    </source>
</evidence>
<dbReference type="PROSITE" id="PS00571">
    <property type="entry name" value="AMIDASES"/>
    <property type="match status" value="1"/>
</dbReference>
<gene>
    <name evidence="8" type="ORF">BO70DRAFT_386593</name>
</gene>
<feature type="active site" description="Charge relay system" evidence="5">
    <location>
        <position position="214"/>
    </location>
</feature>
<dbReference type="RefSeq" id="XP_025400148.1">
    <property type="nucleotide sequence ID" value="XM_025545837.1"/>
</dbReference>
<dbReference type="STRING" id="1448321.A0A317WE87"/>
<keyword evidence="9" id="KW-1185">Reference proteome</keyword>
<name>A0A317WE87_9EURO</name>
<comment type="caution">
    <text evidence="8">The sequence shown here is derived from an EMBL/GenBank/DDBJ whole genome shotgun (WGS) entry which is preliminary data.</text>
</comment>